<dbReference type="GO" id="GO:0006879">
    <property type="term" value="P:intracellular iron ion homeostasis"/>
    <property type="evidence" value="ECO:0007669"/>
    <property type="project" value="TreeGrafter"/>
</dbReference>
<comment type="caution">
    <text evidence="5">The sequence shown here is derived from an EMBL/GenBank/DDBJ whole genome shotgun (WGS) entry which is preliminary data.</text>
</comment>
<dbReference type="InterPro" id="IPR000644">
    <property type="entry name" value="CBS_dom"/>
</dbReference>
<dbReference type="Gene3D" id="3.10.580.10">
    <property type="entry name" value="CBS-domain"/>
    <property type="match status" value="1"/>
</dbReference>
<feature type="compositionally biased region" description="Gly residues" evidence="3">
    <location>
        <begin position="264"/>
        <end position="281"/>
    </location>
</feature>
<dbReference type="EMBL" id="AMBO01000138">
    <property type="protein sequence ID" value="EKD05331.1"/>
    <property type="molecule type" value="Genomic_DNA"/>
</dbReference>
<dbReference type="GO" id="GO:0005769">
    <property type="term" value="C:early endosome"/>
    <property type="evidence" value="ECO:0007669"/>
    <property type="project" value="TreeGrafter"/>
</dbReference>
<dbReference type="GO" id="GO:0005794">
    <property type="term" value="C:Golgi apparatus"/>
    <property type="evidence" value="ECO:0007669"/>
    <property type="project" value="TreeGrafter"/>
</dbReference>
<keyword evidence="1" id="KW-0406">Ion transport</keyword>
<dbReference type="GO" id="GO:0005886">
    <property type="term" value="C:plasma membrane"/>
    <property type="evidence" value="ECO:0007669"/>
    <property type="project" value="TreeGrafter"/>
</dbReference>
<dbReference type="Gene3D" id="3.10.580.20">
    <property type="match status" value="1"/>
</dbReference>
<keyword evidence="1" id="KW-0813">Transport</keyword>
<gene>
    <name evidence="5" type="ORF">A1Q2_00394</name>
</gene>
<dbReference type="SUPFAM" id="SSF54631">
    <property type="entry name" value="CBS-domain pair"/>
    <property type="match status" value="1"/>
</dbReference>
<proteinExistence type="predicted"/>
<evidence type="ECO:0000256" key="3">
    <source>
        <dbReference type="SAM" id="MobiDB-lite"/>
    </source>
</evidence>
<evidence type="ECO:0000256" key="2">
    <source>
        <dbReference type="PROSITE-ProRule" id="PRU00703"/>
    </source>
</evidence>
<accession>K1VXQ7</accession>
<dbReference type="GO" id="GO:0005247">
    <property type="term" value="F:voltage-gated chloride channel activity"/>
    <property type="evidence" value="ECO:0007669"/>
    <property type="project" value="TreeGrafter"/>
</dbReference>
<feature type="region of interest" description="Disordered" evidence="3">
    <location>
        <begin position="263"/>
        <end position="319"/>
    </location>
</feature>
<dbReference type="Proteomes" id="UP000006757">
    <property type="component" value="Unassembled WGS sequence"/>
</dbReference>
<dbReference type="STRING" id="1220162.K1VXQ7"/>
<protein>
    <recommendedName>
        <fullName evidence="4">CBS domain-containing protein</fullName>
    </recommendedName>
</protein>
<dbReference type="GO" id="GO:0000324">
    <property type="term" value="C:fungal-type vacuole"/>
    <property type="evidence" value="ECO:0007669"/>
    <property type="project" value="TreeGrafter"/>
</dbReference>
<dbReference type="GO" id="GO:0005783">
    <property type="term" value="C:endoplasmic reticulum"/>
    <property type="evidence" value="ECO:0007669"/>
    <property type="project" value="TreeGrafter"/>
</dbReference>
<dbReference type="CDD" id="cd04591">
    <property type="entry name" value="CBS_pair_voltage-gated_CLC_euk_bac"/>
    <property type="match status" value="1"/>
</dbReference>
<name>K1VXQ7_TRIAC</name>
<dbReference type="SMART" id="SM00116">
    <property type="entry name" value="CBS"/>
    <property type="match status" value="1"/>
</dbReference>
<evidence type="ECO:0000259" key="4">
    <source>
        <dbReference type="PROSITE" id="PS51371"/>
    </source>
</evidence>
<dbReference type="eggNOG" id="KOG0475">
    <property type="taxonomic scope" value="Eukaryota"/>
</dbReference>
<reference evidence="5 6" key="1">
    <citation type="journal article" date="2012" name="Eukaryot. Cell">
        <title>Genome sequence of the Trichosporon asahii environmental strain CBS 8904.</title>
        <authorList>
            <person name="Yang R.Y."/>
            <person name="Li H.T."/>
            <person name="Zhu H."/>
            <person name="Zhou G.P."/>
            <person name="Wang M."/>
            <person name="Wang L."/>
        </authorList>
    </citation>
    <scope>NUCLEOTIDE SEQUENCE [LARGE SCALE GENOMIC DNA]</scope>
    <source>
        <strain evidence="5 6">CBS 8904</strain>
    </source>
</reference>
<evidence type="ECO:0000313" key="5">
    <source>
        <dbReference type="EMBL" id="EKD05331.1"/>
    </source>
</evidence>
<dbReference type="PANTHER" id="PTHR45711">
    <property type="entry name" value="CHLORIDE CHANNEL PROTEIN"/>
    <property type="match status" value="1"/>
</dbReference>
<feature type="domain" description="CBS" evidence="4">
    <location>
        <begin position="45"/>
        <end position="104"/>
    </location>
</feature>
<keyword evidence="2" id="KW-0129">CBS domain</keyword>
<feature type="domain" description="CBS" evidence="4">
    <location>
        <begin position="140"/>
        <end position="196"/>
    </location>
</feature>
<dbReference type="Pfam" id="PF00571">
    <property type="entry name" value="CBS"/>
    <property type="match status" value="2"/>
</dbReference>
<dbReference type="GO" id="GO:0006878">
    <property type="term" value="P:intracellular copper ion homeostasis"/>
    <property type="evidence" value="ECO:0007669"/>
    <property type="project" value="TreeGrafter"/>
</dbReference>
<organism evidence="5 6">
    <name type="scientific">Trichosporon asahii var. asahii (strain CBS 8904)</name>
    <name type="common">Yeast</name>
    <dbReference type="NCBI Taxonomy" id="1220162"/>
    <lineage>
        <taxon>Eukaryota</taxon>
        <taxon>Fungi</taxon>
        <taxon>Dikarya</taxon>
        <taxon>Basidiomycota</taxon>
        <taxon>Agaricomycotina</taxon>
        <taxon>Tremellomycetes</taxon>
        <taxon>Trichosporonales</taxon>
        <taxon>Trichosporonaceae</taxon>
        <taxon>Trichosporon</taxon>
    </lineage>
</organism>
<dbReference type="AlphaFoldDB" id="K1VXQ7"/>
<dbReference type="PANTHER" id="PTHR45711:SF9">
    <property type="entry name" value="ANION_PROTON EXCHANGE TRANSPORTER GEF1"/>
    <property type="match status" value="1"/>
</dbReference>
<dbReference type="InParanoid" id="K1VXQ7"/>
<dbReference type="PROSITE" id="PS51371">
    <property type="entry name" value="CBS"/>
    <property type="match status" value="2"/>
</dbReference>
<evidence type="ECO:0000256" key="1">
    <source>
        <dbReference type="ARBA" id="ARBA00023065"/>
    </source>
</evidence>
<dbReference type="InterPro" id="IPR046342">
    <property type="entry name" value="CBS_dom_sf"/>
</dbReference>
<sequence length="319" mass="34433">MSVSDQVGKGGIADQMIRFNGYPFLEKDDAESGDKGFNEPIAHIMRKDLVVIPSTGLPLSELQRLVQGSSFQGFPVVVTETDRTIIGFIPKNELRFALDRVRRSYALSPDTVCTFSDREAPAGGVSAGGGLDRVDFGQYVDETPLTVSPKMPLEIVLQLFRRMGPRVILVQSEGQLQGLVTIKDVLRHEATEKHREAAEARELRELRRDSTEGWGEWTPLGALGDAQGPVLEHALESGLNWAQTRGVGVVNDVIARVRAARPGSAGGAVGSRGGLGMSGDAGEGDSFTQDYSFAIGDEEEARDEPPLPHRRGSGASHQD</sequence>
<dbReference type="HOGENOM" id="CLU_953732_0_0_1"/>
<evidence type="ECO:0000313" key="6">
    <source>
        <dbReference type="Proteomes" id="UP000006757"/>
    </source>
</evidence>
<keyword evidence="6" id="KW-1185">Reference proteome</keyword>